<feature type="active site" evidence="9">
    <location>
        <position position="142"/>
    </location>
</feature>
<comment type="function">
    <text evidence="2 9">Removes 5-oxoproline from various penultimate amino acid residues except L-proline.</text>
</comment>
<comment type="subcellular location">
    <subcellularLocation>
        <location evidence="3 9">Cytoplasm</location>
    </subcellularLocation>
</comment>
<evidence type="ECO:0000256" key="1">
    <source>
        <dbReference type="ARBA" id="ARBA00001770"/>
    </source>
</evidence>
<dbReference type="InterPro" id="IPR033693">
    <property type="entry name" value="PGPEP1_Glu_AS"/>
</dbReference>
<dbReference type="Proteomes" id="UP000294292">
    <property type="component" value="Chromosome"/>
</dbReference>
<dbReference type="PIRSF" id="PIRSF015592">
    <property type="entry name" value="Prld-crbxl_pptds"/>
    <property type="match status" value="1"/>
</dbReference>
<evidence type="ECO:0000256" key="9">
    <source>
        <dbReference type="HAMAP-Rule" id="MF_00417"/>
    </source>
</evidence>
<evidence type="ECO:0000256" key="7">
    <source>
        <dbReference type="ARBA" id="ARBA00022801"/>
    </source>
</evidence>
<dbReference type="EC" id="3.4.19.3" evidence="9"/>
<dbReference type="InterPro" id="IPR029762">
    <property type="entry name" value="PGP-I_bact-type"/>
</dbReference>
<sequence>MKTLLLTGFEPFLSFTVNPTMKIVEELNGQYIGDYQIVGNTMSVDFKSSASQLIDLIKDIKPDAVISLGLAGGRNKITPERIAINVKDGAADNEGNTPVDEVIQQEGPAGYLSTLPIRSMVEKLIELGYPASISNTAGTYLCNNVMYEGLHYTATNKLRVPSGFIHIPASHELAIQHGNIPSWSYEDLKQGIMTCISVLSESERELPLNCE</sequence>
<dbReference type="HAMAP" id="MF_00417">
    <property type="entry name" value="Pyrrolid_peptidase"/>
    <property type="match status" value="1"/>
</dbReference>
<evidence type="ECO:0000256" key="8">
    <source>
        <dbReference type="ARBA" id="ARBA00022807"/>
    </source>
</evidence>
<dbReference type="GO" id="GO:0006508">
    <property type="term" value="P:proteolysis"/>
    <property type="evidence" value="ECO:0007669"/>
    <property type="project" value="UniProtKB-KW"/>
</dbReference>
<dbReference type="PRINTS" id="PR00706">
    <property type="entry name" value="PYROGLUPTASE"/>
</dbReference>
<dbReference type="NCBIfam" id="NF009676">
    <property type="entry name" value="PRK13197.1"/>
    <property type="match status" value="1"/>
</dbReference>
<dbReference type="AlphaFoldDB" id="A0A4V1AN76"/>
<comment type="catalytic activity">
    <reaction evidence="1 9 10">
        <text>Release of an N-terminal pyroglutamyl group from a polypeptide, the second amino acid generally not being Pro.</text>
        <dbReference type="EC" id="3.4.19.3"/>
    </reaction>
</comment>
<comment type="similarity">
    <text evidence="4 9">Belongs to the peptidase C15 family.</text>
</comment>
<keyword evidence="5 9" id="KW-0963">Cytoplasm</keyword>
<dbReference type="NCBIfam" id="TIGR00504">
    <property type="entry name" value="pyro_pdase"/>
    <property type="match status" value="1"/>
</dbReference>
<organism evidence="11 12">
    <name type="scientific">Paenisporosarcina antarctica</name>
    <dbReference type="NCBI Taxonomy" id="417367"/>
    <lineage>
        <taxon>Bacteria</taxon>
        <taxon>Bacillati</taxon>
        <taxon>Bacillota</taxon>
        <taxon>Bacilli</taxon>
        <taxon>Bacillales</taxon>
        <taxon>Caryophanaceae</taxon>
        <taxon>Paenisporosarcina</taxon>
    </lineage>
</organism>
<evidence type="ECO:0000256" key="10">
    <source>
        <dbReference type="PROSITE-ProRule" id="PRU10076"/>
    </source>
</evidence>
<dbReference type="OrthoDB" id="9779738at2"/>
<keyword evidence="8 9" id="KW-0788">Thiol protease</keyword>
<feature type="active site" evidence="9 10">
    <location>
        <position position="80"/>
    </location>
</feature>
<keyword evidence="6 9" id="KW-0645">Protease</keyword>
<dbReference type="CDD" id="cd00501">
    <property type="entry name" value="Peptidase_C15"/>
    <property type="match status" value="1"/>
</dbReference>
<evidence type="ECO:0000256" key="5">
    <source>
        <dbReference type="ARBA" id="ARBA00022490"/>
    </source>
</evidence>
<name>A0A4V1AN76_9BACL</name>
<evidence type="ECO:0000256" key="3">
    <source>
        <dbReference type="ARBA" id="ARBA00004496"/>
    </source>
</evidence>
<protein>
    <recommendedName>
        <fullName evidence="9">Pyrrolidone-carboxylate peptidase</fullName>
        <ecNumber evidence="9">3.4.19.3</ecNumber>
    </recommendedName>
    <alternativeName>
        <fullName evidence="9">5-oxoprolyl-peptidase</fullName>
    </alternativeName>
    <alternativeName>
        <fullName evidence="9">Pyroglutamyl-peptidase I</fullName>
        <shortName evidence="9">PGP-I</shortName>
        <shortName evidence="9">Pyrase</shortName>
    </alternativeName>
</protein>
<dbReference type="PROSITE" id="PS01333">
    <property type="entry name" value="PYRASE_GLU"/>
    <property type="match status" value="1"/>
</dbReference>
<evidence type="ECO:0000256" key="2">
    <source>
        <dbReference type="ARBA" id="ARBA00002280"/>
    </source>
</evidence>
<keyword evidence="12" id="KW-1185">Reference proteome</keyword>
<dbReference type="EMBL" id="CP038015">
    <property type="protein sequence ID" value="QBP41805.1"/>
    <property type="molecule type" value="Genomic_DNA"/>
</dbReference>
<evidence type="ECO:0000256" key="4">
    <source>
        <dbReference type="ARBA" id="ARBA00006641"/>
    </source>
</evidence>
<dbReference type="InterPro" id="IPR000816">
    <property type="entry name" value="Peptidase_C15"/>
</dbReference>
<dbReference type="RefSeq" id="WP_134210378.1">
    <property type="nucleotide sequence ID" value="NZ_CP038015.1"/>
</dbReference>
<accession>A0A4V1AN76</accession>
<gene>
    <name evidence="9 11" type="primary">pcp</name>
    <name evidence="11" type="ORF">E2636_11885</name>
</gene>
<dbReference type="GO" id="GO:0005829">
    <property type="term" value="C:cytosol"/>
    <property type="evidence" value="ECO:0007669"/>
    <property type="project" value="InterPro"/>
</dbReference>
<reference evidence="11 12" key="1">
    <citation type="submission" date="2019-03" db="EMBL/GenBank/DDBJ databases">
        <title>Complete genome sequence of Paenisporosarcina antarctica CGMCC 1.6503T.</title>
        <authorList>
            <person name="Rong J.-C."/>
            <person name="Chi N.-Y."/>
            <person name="Zhang Q.-F."/>
        </authorList>
    </citation>
    <scope>NUCLEOTIDE SEQUENCE [LARGE SCALE GENOMIC DNA]</scope>
    <source>
        <strain evidence="11 12">CGMCC 1.6503</strain>
    </source>
</reference>
<evidence type="ECO:0000313" key="11">
    <source>
        <dbReference type="EMBL" id="QBP41805.1"/>
    </source>
</evidence>
<dbReference type="KEGG" id="panc:E2636_11885"/>
<dbReference type="InterPro" id="IPR036440">
    <property type="entry name" value="Peptidase_C15-like_sf"/>
</dbReference>
<dbReference type="SUPFAM" id="SSF53182">
    <property type="entry name" value="Pyrrolidone carboxyl peptidase (pyroglutamate aminopeptidase)"/>
    <property type="match status" value="1"/>
</dbReference>
<evidence type="ECO:0000256" key="6">
    <source>
        <dbReference type="ARBA" id="ARBA00022670"/>
    </source>
</evidence>
<dbReference type="PANTHER" id="PTHR23402:SF1">
    <property type="entry name" value="PYROGLUTAMYL-PEPTIDASE I"/>
    <property type="match status" value="1"/>
</dbReference>
<dbReference type="Pfam" id="PF01470">
    <property type="entry name" value="Peptidase_C15"/>
    <property type="match status" value="1"/>
</dbReference>
<comment type="subunit">
    <text evidence="9">Homotetramer.</text>
</comment>
<dbReference type="PANTHER" id="PTHR23402">
    <property type="entry name" value="PROTEASE FAMILY C15 PYROGLUTAMYL-PEPTIDASE I-RELATED"/>
    <property type="match status" value="1"/>
</dbReference>
<dbReference type="GO" id="GO:0016920">
    <property type="term" value="F:pyroglutamyl-peptidase activity"/>
    <property type="evidence" value="ECO:0007669"/>
    <property type="project" value="UniProtKB-UniRule"/>
</dbReference>
<proteinExistence type="inferred from homology"/>
<keyword evidence="7 9" id="KW-0378">Hydrolase</keyword>
<feature type="active site" evidence="9">
    <location>
        <position position="166"/>
    </location>
</feature>
<dbReference type="Gene3D" id="3.40.630.20">
    <property type="entry name" value="Peptidase C15, pyroglutamyl peptidase I-like"/>
    <property type="match status" value="1"/>
</dbReference>
<dbReference type="InterPro" id="IPR016125">
    <property type="entry name" value="Peptidase_C15-like"/>
</dbReference>
<evidence type="ECO:0000313" key="12">
    <source>
        <dbReference type="Proteomes" id="UP000294292"/>
    </source>
</evidence>